<evidence type="ECO:0000256" key="2">
    <source>
        <dbReference type="SAM" id="Phobius"/>
    </source>
</evidence>
<sequence length="277" mass="31153">MSVETERVELVVLGYFKRNSRSKLHAESSTQLYANAERTSLQIDLVGYLTPIQIKTLLKEAYKSLPRLAISSSILVSSQATIMLLIGNILQFSCTAIFSVPLHSHLSSVVLKPPSSKPELLNCRLLVSCVHLPGTVAQSYRTELQHPLQGRKTQPHGHLFDSPSRRHRPARIMRTRSFSPWTFAALVSSIAFFGHTLAGFIHSPTDSCNGRQYIRPHTWVERYTCTKDTHCGGIIEFENTQHVCANCNQICQHLRTQVRGCPVHDPPVPLPYRSSRM</sequence>
<keyword evidence="2" id="KW-0812">Transmembrane</keyword>
<evidence type="ECO:0000313" key="4">
    <source>
        <dbReference type="Proteomes" id="UP000235392"/>
    </source>
</evidence>
<reference evidence="3 4" key="1">
    <citation type="submission" date="2017-11" db="EMBL/GenBank/DDBJ databases">
        <title>De novo assembly and phasing of dikaryotic genomes from two isolates of Puccinia coronata f. sp. avenae, the causal agent of oat crown rust.</title>
        <authorList>
            <person name="Miller M.E."/>
            <person name="Zhang Y."/>
            <person name="Omidvar V."/>
            <person name="Sperschneider J."/>
            <person name="Schwessinger B."/>
            <person name="Raley C."/>
            <person name="Palmer J.M."/>
            <person name="Garnica D."/>
            <person name="Upadhyaya N."/>
            <person name="Rathjen J."/>
            <person name="Taylor J.M."/>
            <person name="Park R.F."/>
            <person name="Dodds P.N."/>
            <person name="Hirsch C.D."/>
            <person name="Kianian S.F."/>
            <person name="Figueroa M."/>
        </authorList>
    </citation>
    <scope>NUCLEOTIDE SEQUENCE [LARGE SCALE GENOMIC DNA]</scope>
    <source>
        <strain evidence="3">12SD80</strain>
    </source>
</reference>
<organism evidence="3 4">
    <name type="scientific">Puccinia coronata f. sp. avenae</name>
    <dbReference type="NCBI Taxonomy" id="200324"/>
    <lineage>
        <taxon>Eukaryota</taxon>
        <taxon>Fungi</taxon>
        <taxon>Dikarya</taxon>
        <taxon>Basidiomycota</taxon>
        <taxon>Pucciniomycotina</taxon>
        <taxon>Pucciniomycetes</taxon>
        <taxon>Pucciniales</taxon>
        <taxon>Pucciniaceae</taxon>
        <taxon>Puccinia</taxon>
    </lineage>
</organism>
<dbReference type="EMBL" id="PGCI01000054">
    <property type="protein sequence ID" value="PLW44806.1"/>
    <property type="molecule type" value="Genomic_DNA"/>
</dbReference>
<protein>
    <submittedName>
        <fullName evidence="3">Uncharacterized protein</fullName>
    </submittedName>
</protein>
<proteinExistence type="predicted"/>
<feature type="region of interest" description="Disordered" evidence="1">
    <location>
        <begin position="146"/>
        <end position="166"/>
    </location>
</feature>
<comment type="caution">
    <text evidence="3">The sequence shown here is derived from an EMBL/GenBank/DDBJ whole genome shotgun (WGS) entry which is preliminary data.</text>
</comment>
<evidence type="ECO:0000256" key="1">
    <source>
        <dbReference type="SAM" id="MobiDB-lite"/>
    </source>
</evidence>
<name>A0A2N5V4H2_9BASI</name>
<feature type="transmembrane region" description="Helical" evidence="2">
    <location>
        <begin position="181"/>
        <end position="201"/>
    </location>
</feature>
<gene>
    <name evidence="3" type="ORF">PCASD_07146</name>
</gene>
<accession>A0A2N5V4H2</accession>
<dbReference type="Proteomes" id="UP000235392">
    <property type="component" value="Unassembled WGS sequence"/>
</dbReference>
<evidence type="ECO:0000313" key="3">
    <source>
        <dbReference type="EMBL" id="PLW44806.1"/>
    </source>
</evidence>
<keyword evidence="2" id="KW-0472">Membrane</keyword>
<keyword evidence="2" id="KW-1133">Transmembrane helix</keyword>
<dbReference type="AlphaFoldDB" id="A0A2N5V4H2"/>